<dbReference type="EMBL" id="CP013099">
    <property type="protein sequence ID" value="ALP53294.1"/>
    <property type="molecule type" value="Genomic_DNA"/>
</dbReference>
<reference evidence="2" key="1">
    <citation type="submission" date="2015-10" db="EMBL/GenBank/DDBJ databases">
        <title>Description of Candidatus Tenderia electrophaga gen. nov, sp. nov., an Uncultivated Electroautotroph from a Biocathode Enrichment.</title>
        <authorList>
            <person name="Eddie B.J."/>
            <person name="Malanoski A.P."/>
            <person name="Wang Z."/>
            <person name="Hall R.J."/>
            <person name="Oh S.D."/>
            <person name="Heiner C."/>
            <person name="Lin B."/>
            <person name="Strycharz-Glaven S.M."/>
        </authorList>
    </citation>
    <scope>NUCLEOTIDE SEQUENCE [LARGE SCALE GENOMIC DNA]</scope>
    <source>
        <strain evidence="2">NRL1</strain>
    </source>
</reference>
<keyword evidence="3" id="KW-1185">Reference proteome</keyword>
<organism evidence="2 3">
    <name type="scientific">Candidatus Tenderia electrophaga</name>
    <dbReference type="NCBI Taxonomy" id="1748243"/>
    <lineage>
        <taxon>Bacteria</taxon>
        <taxon>Pseudomonadati</taxon>
        <taxon>Pseudomonadota</taxon>
        <taxon>Gammaproteobacteria</taxon>
        <taxon>Candidatus Tenderiales</taxon>
        <taxon>Candidatus Tenderiaceae</taxon>
        <taxon>Candidatus Tenderia</taxon>
    </lineage>
</organism>
<dbReference type="KEGG" id="tee:Tel_09070"/>
<evidence type="ECO:0008006" key="4">
    <source>
        <dbReference type="Google" id="ProtNLM"/>
    </source>
</evidence>
<evidence type="ECO:0000313" key="2">
    <source>
        <dbReference type="EMBL" id="ALP53294.1"/>
    </source>
</evidence>
<feature type="signal peptide" evidence="1">
    <location>
        <begin position="1"/>
        <end position="25"/>
    </location>
</feature>
<dbReference type="STRING" id="1748243.Tel_09070"/>
<dbReference type="InterPro" id="IPR021268">
    <property type="entry name" value="DUF2845"/>
</dbReference>
<sequence>MFRYRRLFSLYLFCMVIGVSQEAYALRCNGGLITVGDAKLTVEKKCGEPTWVDRWGEQIVALPDTDFERSISRINERWIYNFGPTRFLRIISFRDGKVTHIDTGSRGFTVVPGMQRCDFSSLSLGDTSAEIRALCGAPDQQEQRFETLSRPIEGGRQQVSVSVDEWTYNLGPTRFMRVLTFRNGMLTNIETGDRGFN</sequence>
<protein>
    <recommendedName>
        <fullName evidence="4">DUF2845 domain-containing protein</fullName>
    </recommendedName>
</protein>
<dbReference type="Pfam" id="PF11006">
    <property type="entry name" value="DUF2845"/>
    <property type="match status" value="2"/>
</dbReference>
<accession>A0A0S2TDS6</accession>
<proteinExistence type="predicted"/>
<feature type="chain" id="PRO_5006604906" description="DUF2845 domain-containing protein" evidence="1">
    <location>
        <begin position="26"/>
        <end position="197"/>
    </location>
</feature>
<dbReference type="Proteomes" id="UP000055136">
    <property type="component" value="Chromosome"/>
</dbReference>
<gene>
    <name evidence="2" type="ORF">Tel_09070</name>
</gene>
<keyword evidence="1" id="KW-0732">Signal</keyword>
<evidence type="ECO:0000256" key="1">
    <source>
        <dbReference type="SAM" id="SignalP"/>
    </source>
</evidence>
<evidence type="ECO:0000313" key="3">
    <source>
        <dbReference type="Proteomes" id="UP000055136"/>
    </source>
</evidence>
<name>A0A0S2TDS6_9GAMM</name>
<dbReference type="AlphaFoldDB" id="A0A0S2TDS6"/>